<gene>
    <name evidence="2" type="ORF">EVAR_24362_1</name>
</gene>
<organism evidence="2 3">
    <name type="scientific">Eumeta variegata</name>
    <name type="common">Bagworm moth</name>
    <name type="synonym">Eumeta japonica</name>
    <dbReference type="NCBI Taxonomy" id="151549"/>
    <lineage>
        <taxon>Eukaryota</taxon>
        <taxon>Metazoa</taxon>
        <taxon>Ecdysozoa</taxon>
        <taxon>Arthropoda</taxon>
        <taxon>Hexapoda</taxon>
        <taxon>Insecta</taxon>
        <taxon>Pterygota</taxon>
        <taxon>Neoptera</taxon>
        <taxon>Endopterygota</taxon>
        <taxon>Lepidoptera</taxon>
        <taxon>Glossata</taxon>
        <taxon>Ditrysia</taxon>
        <taxon>Tineoidea</taxon>
        <taxon>Psychidae</taxon>
        <taxon>Oiketicinae</taxon>
        <taxon>Eumeta</taxon>
    </lineage>
</organism>
<dbReference type="EMBL" id="BGZK01001146">
    <property type="protein sequence ID" value="GBP72451.1"/>
    <property type="molecule type" value="Genomic_DNA"/>
</dbReference>
<dbReference type="AlphaFoldDB" id="A0A4C1Y874"/>
<protein>
    <submittedName>
        <fullName evidence="2">Uncharacterized protein</fullName>
    </submittedName>
</protein>
<feature type="compositionally biased region" description="Pro residues" evidence="1">
    <location>
        <begin position="45"/>
        <end position="55"/>
    </location>
</feature>
<comment type="caution">
    <text evidence="2">The sequence shown here is derived from an EMBL/GenBank/DDBJ whole genome shotgun (WGS) entry which is preliminary data.</text>
</comment>
<accession>A0A4C1Y874</accession>
<keyword evidence="3" id="KW-1185">Reference proteome</keyword>
<reference evidence="2 3" key="1">
    <citation type="journal article" date="2019" name="Commun. Biol.">
        <title>The bagworm genome reveals a unique fibroin gene that provides high tensile strength.</title>
        <authorList>
            <person name="Kono N."/>
            <person name="Nakamura H."/>
            <person name="Ohtoshi R."/>
            <person name="Tomita M."/>
            <person name="Numata K."/>
            <person name="Arakawa K."/>
        </authorList>
    </citation>
    <scope>NUCLEOTIDE SEQUENCE [LARGE SCALE GENOMIC DNA]</scope>
</reference>
<evidence type="ECO:0000256" key="1">
    <source>
        <dbReference type="SAM" id="MobiDB-lite"/>
    </source>
</evidence>
<feature type="region of interest" description="Disordered" evidence="1">
    <location>
        <begin position="41"/>
        <end position="65"/>
    </location>
</feature>
<evidence type="ECO:0000313" key="2">
    <source>
        <dbReference type="EMBL" id="GBP72451.1"/>
    </source>
</evidence>
<evidence type="ECO:0000313" key="3">
    <source>
        <dbReference type="Proteomes" id="UP000299102"/>
    </source>
</evidence>
<dbReference type="Proteomes" id="UP000299102">
    <property type="component" value="Unassembled WGS sequence"/>
</dbReference>
<name>A0A4C1Y874_EUMVA</name>
<sequence>MVAFKSSLHNIMHVFRISIESINKLCAYLVLNKARQEIVKTRPPTSWPRPTPCEPSAPSEGNSQVTPSSLVCYDWLSVTYFSKFSHCLGNFVRTGSHPLLNTY</sequence>
<proteinExistence type="predicted"/>